<sequence length="697" mass="75945">MLVHKCLLNMMEQLPTMGNQIIVKVILGHWPQGFLSGGSFNQQFSQPTMQQNEQKHLSSDYYGSQNTVNYSPQAFENTQQFPYAPTAGRSSAGRPPHALVTFGFGGKLIVMKDNSSFGSSSFGNQNPNGGAISVLNLMDMMLERTDSSSLVTGACDYIQTLCRNPFPGPLVGGSAGIKELNKWIDERIANSELPGMDYRKGEVLSPVSEVMKALGGNAKENLEKYSTYHNLKPTLTFTQFKSKNARTDYYVAKLFASVKRNDTQFSQYGTVAQCLQQLPSGRTVMTTASEVQSLLVSGRKKEALQCAQEGQLWGPALVLAAQLGDQQDHLCGHSACHSGQPAEVFNADSTAQSGMPIATNVAQQPAQFGANVMLDDWEENLAVITANRTKDDELVLVHLGDCLWKERSDIVAAHICYLVAEANIEPYSDSARLCLVGADHWKFPRTYASPEAIQLVYAHMLAEVGRTSDALKYCQALSKSLKTGRAPEIETLRQLTSSLEERIKTHQEGGFATNLAPAKLVVYGPRVSASQSTMAMSSLMPSASSEWAADSNRMMMHNRSVSEPDFGRTPRQDHVDSSKEASSQHTRNPVSLPPTTNQFSARSRMGVRSRYVDTFNKGGAMSPGEQTVDSHSNEQQTSGSNEDHSISAENGSIQSPVSPSPMPIQRYPSMDSIPNKGVRTTGPSPLSGQSQVTVSWS</sequence>
<dbReference type="PANTHER" id="PTHR13402:SF6">
    <property type="entry name" value="SECRETORY 16, ISOFORM I"/>
    <property type="match status" value="1"/>
</dbReference>
<feature type="compositionally biased region" description="Polar residues" evidence="7">
    <location>
        <begin position="681"/>
        <end position="697"/>
    </location>
</feature>
<reference evidence="10 11" key="1">
    <citation type="journal article" date="2021" name="BMC Genomics">
        <title>Datura genome reveals duplications of psychoactive alkaloid biosynthetic genes and high mutation rate following tissue culture.</title>
        <authorList>
            <person name="Rajewski A."/>
            <person name="Carter-House D."/>
            <person name="Stajich J."/>
            <person name="Litt A."/>
        </authorList>
    </citation>
    <scope>NUCLEOTIDE SEQUENCE [LARGE SCALE GENOMIC DNA]</scope>
    <source>
        <strain evidence="10">AR-01</strain>
    </source>
</reference>
<feature type="domain" description="Sec16 Sec23-binding" evidence="8">
    <location>
        <begin position="366"/>
        <end position="454"/>
    </location>
</feature>
<feature type="compositionally biased region" description="Polar residues" evidence="7">
    <location>
        <begin position="624"/>
        <end position="640"/>
    </location>
</feature>
<comment type="caution">
    <text evidence="10">The sequence shown here is derived from an EMBL/GenBank/DDBJ whole genome shotgun (WGS) entry which is preliminary data.</text>
</comment>
<protein>
    <recommendedName>
        <fullName evidence="6">Protein transport protein sec16</fullName>
    </recommendedName>
</protein>
<evidence type="ECO:0000259" key="9">
    <source>
        <dbReference type="Pfam" id="PF12932"/>
    </source>
</evidence>
<comment type="subcellular location">
    <subcellularLocation>
        <location evidence="1">Endoplasmic reticulum</location>
    </subcellularLocation>
    <subcellularLocation>
        <location evidence="6">Golgi apparatus membrane</location>
    </subcellularLocation>
</comment>
<comment type="similarity">
    <text evidence="2 6">Belongs to the SEC16 family.</text>
</comment>
<feature type="compositionally biased region" description="Polar residues" evidence="7">
    <location>
        <begin position="647"/>
        <end position="657"/>
    </location>
</feature>
<evidence type="ECO:0000256" key="1">
    <source>
        <dbReference type="ARBA" id="ARBA00004240"/>
    </source>
</evidence>
<accession>A0ABS8RJZ5</accession>
<dbReference type="Pfam" id="PF12931">
    <property type="entry name" value="TPR_Sec16"/>
    <property type="match status" value="2"/>
</dbReference>
<evidence type="ECO:0000313" key="11">
    <source>
        <dbReference type="Proteomes" id="UP000823775"/>
    </source>
</evidence>
<keyword evidence="6" id="KW-0472">Membrane</keyword>
<feature type="domain" description="Sec16 central conserved" evidence="9">
    <location>
        <begin position="97"/>
        <end position="194"/>
    </location>
</feature>
<keyword evidence="4 6" id="KW-0256">Endoplasmic reticulum</keyword>
<dbReference type="Gene3D" id="1.25.40.1030">
    <property type="match status" value="1"/>
</dbReference>
<dbReference type="EMBL" id="JACEIK010000023">
    <property type="protein sequence ID" value="MCD7446910.1"/>
    <property type="molecule type" value="Genomic_DNA"/>
</dbReference>
<feature type="compositionally biased region" description="Polar residues" evidence="7">
    <location>
        <begin position="580"/>
        <end position="601"/>
    </location>
</feature>
<evidence type="ECO:0000256" key="6">
    <source>
        <dbReference type="RuleBase" id="RU364101"/>
    </source>
</evidence>
<keyword evidence="11" id="KW-1185">Reference proteome</keyword>
<evidence type="ECO:0000313" key="10">
    <source>
        <dbReference type="EMBL" id="MCD7446910.1"/>
    </source>
</evidence>
<evidence type="ECO:0000256" key="5">
    <source>
        <dbReference type="ARBA" id="ARBA00022892"/>
    </source>
</evidence>
<evidence type="ECO:0000259" key="8">
    <source>
        <dbReference type="Pfam" id="PF12931"/>
    </source>
</evidence>
<dbReference type="Proteomes" id="UP000823775">
    <property type="component" value="Unassembled WGS sequence"/>
</dbReference>
<feature type="compositionally biased region" description="Basic and acidic residues" evidence="7">
    <location>
        <begin position="560"/>
        <end position="579"/>
    </location>
</feature>
<dbReference type="InterPro" id="IPR024298">
    <property type="entry name" value="Sec16_Sec23-bd"/>
</dbReference>
<evidence type="ECO:0000256" key="7">
    <source>
        <dbReference type="SAM" id="MobiDB-lite"/>
    </source>
</evidence>
<evidence type="ECO:0000256" key="2">
    <source>
        <dbReference type="ARBA" id="ARBA00005927"/>
    </source>
</evidence>
<feature type="region of interest" description="Disordered" evidence="7">
    <location>
        <begin position="560"/>
        <end position="697"/>
    </location>
</feature>
<keyword evidence="5 6" id="KW-0931">ER-Golgi transport</keyword>
<evidence type="ECO:0000256" key="4">
    <source>
        <dbReference type="ARBA" id="ARBA00022824"/>
    </source>
</evidence>
<feature type="domain" description="Sec16 Sec23-binding" evidence="8">
    <location>
        <begin position="291"/>
        <end position="326"/>
    </location>
</feature>
<dbReference type="CDD" id="cd09233">
    <property type="entry name" value="ACE1-Sec16-like"/>
    <property type="match status" value="1"/>
</dbReference>
<gene>
    <name evidence="10" type="ORF">HAX54_018881</name>
</gene>
<dbReference type="PANTHER" id="PTHR13402">
    <property type="entry name" value="RGPR-RELATED"/>
    <property type="match status" value="1"/>
</dbReference>
<organism evidence="10 11">
    <name type="scientific">Datura stramonium</name>
    <name type="common">Jimsonweed</name>
    <name type="synonym">Common thornapple</name>
    <dbReference type="NCBI Taxonomy" id="4076"/>
    <lineage>
        <taxon>Eukaryota</taxon>
        <taxon>Viridiplantae</taxon>
        <taxon>Streptophyta</taxon>
        <taxon>Embryophyta</taxon>
        <taxon>Tracheophyta</taxon>
        <taxon>Spermatophyta</taxon>
        <taxon>Magnoliopsida</taxon>
        <taxon>eudicotyledons</taxon>
        <taxon>Gunneridae</taxon>
        <taxon>Pentapetalae</taxon>
        <taxon>asterids</taxon>
        <taxon>lamiids</taxon>
        <taxon>Solanales</taxon>
        <taxon>Solanaceae</taxon>
        <taxon>Solanoideae</taxon>
        <taxon>Datureae</taxon>
        <taxon>Datura</taxon>
    </lineage>
</organism>
<dbReference type="InterPro" id="IPR024340">
    <property type="entry name" value="Sec16_CCD"/>
</dbReference>
<keyword evidence="6" id="KW-0333">Golgi apparatus</keyword>
<keyword evidence="6" id="KW-0653">Protein transport</keyword>
<proteinExistence type="inferred from homology"/>
<name>A0ABS8RJZ5_DATST</name>
<keyword evidence="3 6" id="KW-0813">Transport</keyword>
<dbReference type="Pfam" id="PF12932">
    <property type="entry name" value="Sec16"/>
    <property type="match status" value="1"/>
</dbReference>
<evidence type="ECO:0000256" key="3">
    <source>
        <dbReference type="ARBA" id="ARBA00022448"/>
    </source>
</evidence>